<keyword evidence="7" id="KW-0663">Pyridoxal phosphate</keyword>
<evidence type="ECO:0000256" key="7">
    <source>
        <dbReference type="ARBA" id="ARBA00022898"/>
    </source>
</evidence>
<comment type="catalytic activity">
    <reaction evidence="10">
        <text>(sulfur carrier)-H + L-cysteine = (sulfur carrier)-SH + L-alanine</text>
        <dbReference type="Rhea" id="RHEA:43892"/>
        <dbReference type="Rhea" id="RHEA-COMP:14737"/>
        <dbReference type="Rhea" id="RHEA-COMP:14739"/>
        <dbReference type="ChEBI" id="CHEBI:29917"/>
        <dbReference type="ChEBI" id="CHEBI:35235"/>
        <dbReference type="ChEBI" id="CHEBI:57972"/>
        <dbReference type="ChEBI" id="CHEBI:64428"/>
        <dbReference type="EC" id="2.8.1.7"/>
    </reaction>
</comment>
<dbReference type="Pfam" id="PF00266">
    <property type="entry name" value="Aminotran_5"/>
    <property type="match status" value="1"/>
</dbReference>
<dbReference type="InterPro" id="IPR016454">
    <property type="entry name" value="Cysteine_dSase"/>
</dbReference>
<evidence type="ECO:0000256" key="11">
    <source>
        <dbReference type="RuleBase" id="RU004504"/>
    </source>
</evidence>
<keyword evidence="8" id="KW-0408">Iron</keyword>
<sequence length="393" mass="43324">METNKRLIYLDNNSTTPVDQRVFDVMVPFFTSNFANASSTHQFGVGAYESVKTARKQVAELIGAETNEIVFTSGATEAINIAIKGIVENYSDKGKHIVTVLTEHSAILDTCKYLEKKGYEITYLKVMSDGLIDLNELKNSLRDDTVLVSVMYVNNETGVIQPIKEISNLAHSYNAFFMTDATQAVGKIEVNVDELGIDLLCFSGHKIYAPKGVGALYVRQRQNRIKIPALFHGGGHERGLRSGTLNVPGIVALGKACELSQEEMKCNFEFIKLMRDHIESQLLLISDTFVNGNISHRLYNVTNLCFVGADSEALIMGLSNLENNSPLIAISNGSACTSASIEPSHVLIAMGLDENKAFNSIRISLGKYNTIEELDIVINEIKNVVESLRLMIF</sequence>
<evidence type="ECO:0000313" key="14">
    <source>
        <dbReference type="EMBL" id="OXA97846.1"/>
    </source>
</evidence>
<dbReference type="SUPFAM" id="SSF53383">
    <property type="entry name" value="PLP-dependent transferases"/>
    <property type="match status" value="1"/>
</dbReference>
<dbReference type="InterPro" id="IPR015421">
    <property type="entry name" value="PyrdxlP-dep_Trfase_major"/>
</dbReference>
<dbReference type="FunFam" id="3.40.640.10:FF:000003">
    <property type="entry name" value="Cysteine desulfurase IscS"/>
    <property type="match status" value="1"/>
</dbReference>
<proteinExistence type="inferred from homology"/>
<protein>
    <recommendedName>
        <fullName evidence="3">cysteine desulfurase</fullName>
        <ecNumber evidence="3">2.8.1.7</ecNumber>
    </recommendedName>
</protein>
<dbReference type="eggNOG" id="COG1104">
    <property type="taxonomic scope" value="Bacteria"/>
</dbReference>
<gene>
    <name evidence="14" type="ORF">B0A62_03040</name>
    <name evidence="13" type="ORF">IW20_19800</name>
</gene>
<dbReference type="PIRSF" id="PIRSF005572">
    <property type="entry name" value="NifS"/>
    <property type="match status" value="1"/>
</dbReference>
<dbReference type="GO" id="GO:0046872">
    <property type="term" value="F:metal ion binding"/>
    <property type="evidence" value="ECO:0007669"/>
    <property type="project" value="UniProtKB-KW"/>
</dbReference>
<evidence type="ECO:0000313" key="13">
    <source>
        <dbReference type="EMBL" id="KFF11187.1"/>
    </source>
</evidence>
<evidence type="ECO:0000313" key="15">
    <source>
        <dbReference type="Proteomes" id="UP000028712"/>
    </source>
</evidence>
<comment type="similarity">
    <text evidence="2">Belongs to the class-V pyridoxal-phosphate-dependent aminotransferase family. NifS/IscS subfamily.</text>
</comment>
<keyword evidence="4 13" id="KW-0808">Transferase</keyword>
<keyword evidence="9" id="KW-0411">Iron-sulfur</keyword>
<dbReference type="Proteomes" id="UP000198424">
    <property type="component" value="Unassembled WGS sequence"/>
</dbReference>
<keyword evidence="5" id="KW-0001">2Fe-2S</keyword>
<accession>A0A086A3C3</accession>
<evidence type="ECO:0000313" key="16">
    <source>
        <dbReference type="Proteomes" id="UP000198424"/>
    </source>
</evidence>
<evidence type="ECO:0000259" key="12">
    <source>
        <dbReference type="Pfam" id="PF00266"/>
    </source>
</evidence>
<dbReference type="Gene3D" id="3.40.640.10">
    <property type="entry name" value="Type I PLP-dependent aspartate aminotransferase-like (Major domain)"/>
    <property type="match status" value="1"/>
</dbReference>
<evidence type="ECO:0000256" key="3">
    <source>
        <dbReference type="ARBA" id="ARBA00012239"/>
    </source>
</evidence>
<dbReference type="GO" id="GO:0051537">
    <property type="term" value="F:2 iron, 2 sulfur cluster binding"/>
    <property type="evidence" value="ECO:0007669"/>
    <property type="project" value="UniProtKB-KW"/>
</dbReference>
<evidence type="ECO:0000256" key="8">
    <source>
        <dbReference type="ARBA" id="ARBA00023004"/>
    </source>
</evidence>
<dbReference type="EMBL" id="JPRM01000036">
    <property type="protein sequence ID" value="KFF11187.1"/>
    <property type="molecule type" value="Genomic_DNA"/>
</dbReference>
<comment type="caution">
    <text evidence="13">The sequence shown here is derived from an EMBL/GenBank/DDBJ whole genome shotgun (WGS) entry which is preliminary data.</text>
</comment>
<dbReference type="GO" id="GO:0031071">
    <property type="term" value="F:cysteine desulfurase activity"/>
    <property type="evidence" value="ECO:0007669"/>
    <property type="project" value="UniProtKB-EC"/>
</dbReference>
<reference evidence="13 15" key="1">
    <citation type="submission" date="2014-07" db="EMBL/GenBank/DDBJ databases">
        <title>Genome of Flavobacterium hydatis DSM 2063.</title>
        <authorList>
            <person name="Pipes S.E."/>
            <person name="Stropko S.J."/>
            <person name="Newman J.D."/>
        </authorList>
    </citation>
    <scope>NUCLEOTIDE SEQUENCE [LARGE SCALE GENOMIC DNA]</scope>
    <source>
        <strain evidence="13 15">DSM 2063</strain>
    </source>
</reference>
<dbReference type="InterPro" id="IPR000192">
    <property type="entry name" value="Aminotrans_V_dom"/>
</dbReference>
<dbReference type="PANTHER" id="PTHR11601:SF34">
    <property type="entry name" value="CYSTEINE DESULFURASE"/>
    <property type="match status" value="1"/>
</dbReference>
<evidence type="ECO:0000256" key="9">
    <source>
        <dbReference type="ARBA" id="ARBA00023014"/>
    </source>
</evidence>
<evidence type="ECO:0000256" key="4">
    <source>
        <dbReference type="ARBA" id="ARBA00022679"/>
    </source>
</evidence>
<organism evidence="13 15">
    <name type="scientific">Flavobacterium hydatis</name>
    <name type="common">Cytophaga aquatilis</name>
    <dbReference type="NCBI Taxonomy" id="991"/>
    <lineage>
        <taxon>Bacteria</taxon>
        <taxon>Pseudomonadati</taxon>
        <taxon>Bacteroidota</taxon>
        <taxon>Flavobacteriia</taxon>
        <taxon>Flavobacteriales</taxon>
        <taxon>Flavobacteriaceae</taxon>
        <taxon>Flavobacterium</taxon>
    </lineage>
</organism>
<dbReference type="STRING" id="991.IW20_19800"/>
<evidence type="ECO:0000256" key="10">
    <source>
        <dbReference type="ARBA" id="ARBA00050776"/>
    </source>
</evidence>
<evidence type="ECO:0000256" key="5">
    <source>
        <dbReference type="ARBA" id="ARBA00022714"/>
    </source>
</evidence>
<dbReference type="PANTHER" id="PTHR11601">
    <property type="entry name" value="CYSTEINE DESULFURYLASE FAMILY MEMBER"/>
    <property type="match status" value="1"/>
</dbReference>
<name>A0A086A3C3_FLAHY</name>
<dbReference type="InterPro" id="IPR015422">
    <property type="entry name" value="PyrdxlP-dep_Trfase_small"/>
</dbReference>
<comment type="cofactor">
    <cofactor evidence="1 11">
        <name>pyridoxal 5'-phosphate</name>
        <dbReference type="ChEBI" id="CHEBI:597326"/>
    </cofactor>
</comment>
<dbReference type="RefSeq" id="WP_035626214.1">
    <property type="nucleotide sequence ID" value="NZ_JBEWQG010000007.1"/>
</dbReference>
<dbReference type="InterPro" id="IPR015424">
    <property type="entry name" value="PyrdxlP-dep_Trfase"/>
</dbReference>
<keyword evidence="16" id="KW-1185">Reference proteome</keyword>
<dbReference type="Gene3D" id="3.90.1150.10">
    <property type="entry name" value="Aspartate Aminotransferase, domain 1"/>
    <property type="match status" value="1"/>
</dbReference>
<dbReference type="InterPro" id="IPR020578">
    <property type="entry name" value="Aminotrans_V_PyrdxlP_BS"/>
</dbReference>
<feature type="domain" description="Aminotransferase class V" evidence="12">
    <location>
        <begin position="8"/>
        <end position="376"/>
    </location>
</feature>
<dbReference type="EC" id="2.8.1.7" evidence="3"/>
<evidence type="ECO:0000256" key="2">
    <source>
        <dbReference type="ARBA" id="ARBA00006490"/>
    </source>
</evidence>
<evidence type="ECO:0000256" key="6">
    <source>
        <dbReference type="ARBA" id="ARBA00022723"/>
    </source>
</evidence>
<evidence type="ECO:0000256" key="1">
    <source>
        <dbReference type="ARBA" id="ARBA00001933"/>
    </source>
</evidence>
<dbReference type="PROSITE" id="PS00595">
    <property type="entry name" value="AA_TRANSFER_CLASS_5"/>
    <property type="match status" value="1"/>
</dbReference>
<keyword evidence="6" id="KW-0479">Metal-binding</keyword>
<dbReference type="OrthoDB" id="9808002at2"/>
<reference evidence="14 16" key="2">
    <citation type="submission" date="2016-11" db="EMBL/GenBank/DDBJ databases">
        <title>Whole genomes of Flavobacteriaceae.</title>
        <authorList>
            <person name="Stine C."/>
            <person name="Li C."/>
            <person name="Tadesse D."/>
        </authorList>
    </citation>
    <scope>NUCLEOTIDE SEQUENCE [LARGE SCALE GENOMIC DNA]</scope>
    <source>
        <strain evidence="14 16">ATCC 29551</strain>
    </source>
</reference>
<dbReference type="AlphaFoldDB" id="A0A086A3C3"/>
<dbReference type="EMBL" id="MUGY01000002">
    <property type="protein sequence ID" value="OXA97846.1"/>
    <property type="molecule type" value="Genomic_DNA"/>
</dbReference>
<dbReference type="Proteomes" id="UP000028712">
    <property type="component" value="Unassembled WGS sequence"/>
</dbReference>